<evidence type="ECO:0000256" key="2">
    <source>
        <dbReference type="ARBA" id="ARBA00022448"/>
    </source>
</evidence>
<dbReference type="GO" id="GO:0030127">
    <property type="term" value="C:COPII vesicle coat"/>
    <property type="evidence" value="ECO:0007669"/>
    <property type="project" value="TreeGrafter"/>
</dbReference>
<evidence type="ECO:0000313" key="8">
    <source>
        <dbReference type="Proteomes" id="UP000692954"/>
    </source>
</evidence>
<dbReference type="PANTHER" id="PTHR11024:SF2">
    <property type="entry name" value="PROTEIN SEC13 HOMOLOG"/>
    <property type="match status" value="1"/>
</dbReference>
<dbReference type="GO" id="GO:0090114">
    <property type="term" value="P:COPII-coated vesicle budding"/>
    <property type="evidence" value="ECO:0007669"/>
    <property type="project" value="TreeGrafter"/>
</dbReference>
<proteinExistence type="predicted"/>
<evidence type="ECO:0000256" key="6">
    <source>
        <dbReference type="PROSITE-ProRule" id="PRU00221"/>
    </source>
</evidence>
<dbReference type="Proteomes" id="UP000692954">
    <property type="component" value="Unassembled WGS sequence"/>
</dbReference>
<dbReference type="InterPro" id="IPR037363">
    <property type="entry name" value="Sec13/Seh1_fam"/>
</dbReference>
<keyword evidence="8" id="KW-1185">Reference proteome</keyword>
<dbReference type="GO" id="GO:0005198">
    <property type="term" value="F:structural molecule activity"/>
    <property type="evidence" value="ECO:0007669"/>
    <property type="project" value="InterPro"/>
</dbReference>
<organism evidence="7 8">
    <name type="scientific">Paramecium sonneborni</name>
    <dbReference type="NCBI Taxonomy" id="65129"/>
    <lineage>
        <taxon>Eukaryota</taxon>
        <taxon>Sar</taxon>
        <taxon>Alveolata</taxon>
        <taxon>Ciliophora</taxon>
        <taxon>Intramacronucleata</taxon>
        <taxon>Oligohymenophorea</taxon>
        <taxon>Peniculida</taxon>
        <taxon>Parameciidae</taxon>
        <taxon>Paramecium</taxon>
    </lineage>
</organism>
<dbReference type="OrthoDB" id="364224at2759"/>
<evidence type="ECO:0000256" key="4">
    <source>
        <dbReference type="ARBA" id="ARBA00022737"/>
    </source>
</evidence>
<feature type="repeat" description="WD" evidence="6">
    <location>
        <begin position="157"/>
        <end position="191"/>
    </location>
</feature>
<dbReference type="EMBL" id="CAJJDN010000041">
    <property type="protein sequence ID" value="CAD8080933.1"/>
    <property type="molecule type" value="Genomic_DNA"/>
</dbReference>
<keyword evidence="5" id="KW-0539">Nucleus</keyword>
<keyword evidence="2" id="KW-0813">Transport</keyword>
<dbReference type="GO" id="GO:0006606">
    <property type="term" value="P:protein import into nucleus"/>
    <property type="evidence" value="ECO:0007669"/>
    <property type="project" value="TreeGrafter"/>
</dbReference>
<keyword evidence="3 6" id="KW-0853">WD repeat</keyword>
<evidence type="ECO:0008006" key="9">
    <source>
        <dbReference type="Google" id="ProtNLM"/>
    </source>
</evidence>
<dbReference type="SMART" id="SM00320">
    <property type="entry name" value="WD40"/>
    <property type="match status" value="2"/>
</dbReference>
<evidence type="ECO:0000313" key="7">
    <source>
        <dbReference type="EMBL" id="CAD8080933.1"/>
    </source>
</evidence>
<reference evidence="7" key="1">
    <citation type="submission" date="2021-01" db="EMBL/GenBank/DDBJ databases">
        <authorList>
            <consortium name="Genoscope - CEA"/>
            <person name="William W."/>
        </authorList>
    </citation>
    <scope>NUCLEOTIDE SEQUENCE</scope>
</reference>
<protein>
    <recommendedName>
        <fullName evidence="9">WD40-repeat-containing domain</fullName>
    </recommendedName>
</protein>
<comment type="subcellular location">
    <subcellularLocation>
        <location evidence="1">Nucleus</location>
    </subcellularLocation>
</comment>
<gene>
    <name evidence="7" type="ORF">PSON_ATCC_30995.1.T0410127</name>
</gene>
<dbReference type="GO" id="GO:0031080">
    <property type="term" value="C:nuclear pore outer ring"/>
    <property type="evidence" value="ECO:0007669"/>
    <property type="project" value="TreeGrafter"/>
</dbReference>
<evidence type="ECO:0000256" key="3">
    <source>
        <dbReference type="ARBA" id="ARBA00022574"/>
    </source>
</evidence>
<keyword evidence="4" id="KW-0677">Repeat</keyword>
<name>A0A8S1MV22_9CILI</name>
<dbReference type="InterPro" id="IPR001680">
    <property type="entry name" value="WD40_rpt"/>
</dbReference>
<dbReference type="AlphaFoldDB" id="A0A8S1MV22"/>
<accession>A0A8S1MV22</accession>
<evidence type="ECO:0000256" key="1">
    <source>
        <dbReference type="ARBA" id="ARBA00004123"/>
    </source>
</evidence>
<dbReference type="PANTHER" id="PTHR11024">
    <property type="entry name" value="NUCLEAR PORE COMPLEX PROTEIN SEC13 / SEH1 FAMILY MEMBER"/>
    <property type="match status" value="1"/>
</dbReference>
<dbReference type="PROSITE" id="PS50082">
    <property type="entry name" value="WD_REPEATS_2"/>
    <property type="match status" value="1"/>
</dbReference>
<evidence type="ECO:0000256" key="5">
    <source>
        <dbReference type="ARBA" id="ARBA00023242"/>
    </source>
</evidence>
<comment type="caution">
    <text evidence="7">The sequence shown here is derived from an EMBL/GenBank/DDBJ whole genome shotgun (WGS) entry which is preliminary data.</text>
</comment>
<sequence>MGCQAMKQKKHIVQIANLEIILKQQIYDLHFRKGSKGSKAEITNIQSTCLKKKIIEIGRQCQVVKQLNQKNDKYFVFRISNQKSFNQNFMLCSSNQENLQKSKLIYQVSDFSFDPEFEIYTDYYQKKIAQITNQGTVRIFELLNNNNKQMKRLIAEFQAHQGQIISFSWLSPKYENLIATCGKDNLIKIWKEQASQWKIEKQILITQSQANIIQWADNKFILAAGYNNGYLEVIEGQDYKITNTNAYNQQLFCLDWLKSEQEQIIVTGGISDNQSIIKIWNVLSDQQTIIDKVFEYNCIDKIRHVKFAPQIFNLELQLAICYGNYLDILTLNYNTEFIKPLTLQKKQQIQLNNICQKISWSILGNELKIYFDNQMHQFYQSEENEYLKQN</sequence>